<gene>
    <name evidence="2" type="ORF">C7M84_001685</name>
</gene>
<proteinExistence type="predicted"/>
<dbReference type="AlphaFoldDB" id="A0A423TT25"/>
<dbReference type="EMBL" id="QCYY01001222">
    <property type="protein sequence ID" value="ROT79604.1"/>
    <property type="molecule type" value="Genomic_DNA"/>
</dbReference>
<keyword evidence="1" id="KW-0812">Transmembrane</keyword>
<evidence type="ECO:0000313" key="2">
    <source>
        <dbReference type="EMBL" id="ROT79604.1"/>
    </source>
</evidence>
<feature type="transmembrane region" description="Helical" evidence="1">
    <location>
        <begin position="546"/>
        <end position="566"/>
    </location>
</feature>
<reference evidence="2 3" key="2">
    <citation type="submission" date="2019-01" db="EMBL/GenBank/DDBJ databases">
        <title>The decoding of complex shrimp genome reveals the adaptation for benthos swimmer, frequently molting mechanism and breeding impact on genome.</title>
        <authorList>
            <person name="Sun Y."/>
            <person name="Gao Y."/>
            <person name="Yu Y."/>
        </authorList>
    </citation>
    <scope>NUCLEOTIDE SEQUENCE [LARGE SCALE GENOMIC DNA]</scope>
    <source>
        <tissue evidence="2">Muscle</tissue>
    </source>
</reference>
<organism evidence="2 3">
    <name type="scientific">Penaeus vannamei</name>
    <name type="common">Whiteleg shrimp</name>
    <name type="synonym">Litopenaeus vannamei</name>
    <dbReference type="NCBI Taxonomy" id="6689"/>
    <lineage>
        <taxon>Eukaryota</taxon>
        <taxon>Metazoa</taxon>
        <taxon>Ecdysozoa</taxon>
        <taxon>Arthropoda</taxon>
        <taxon>Crustacea</taxon>
        <taxon>Multicrustacea</taxon>
        <taxon>Malacostraca</taxon>
        <taxon>Eumalacostraca</taxon>
        <taxon>Eucarida</taxon>
        <taxon>Decapoda</taxon>
        <taxon>Dendrobranchiata</taxon>
        <taxon>Penaeoidea</taxon>
        <taxon>Penaeidae</taxon>
        <taxon>Penaeus</taxon>
    </lineage>
</organism>
<protein>
    <submittedName>
        <fullName evidence="2">Uncharacterized protein</fullName>
    </submittedName>
</protein>
<dbReference type="Proteomes" id="UP000283509">
    <property type="component" value="Unassembled WGS sequence"/>
</dbReference>
<feature type="transmembrane region" description="Helical" evidence="1">
    <location>
        <begin position="515"/>
        <end position="534"/>
    </location>
</feature>
<keyword evidence="1" id="KW-0472">Membrane</keyword>
<feature type="transmembrane region" description="Helical" evidence="1">
    <location>
        <begin position="60"/>
        <end position="78"/>
    </location>
</feature>
<evidence type="ECO:0000256" key="1">
    <source>
        <dbReference type="SAM" id="Phobius"/>
    </source>
</evidence>
<reference evidence="2 3" key="1">
    <citation type="submission" date="2018-04" db="EMBL/GenBank/DDBJ databases">
        <authorList>
            <person name="Zhang X."/>
            <person name="Yuan J."/>
            <person name="Li F."/>
            <person name="Xiang J."/>
        </authorList>
    </citation>
    <scope>NUCLEOTIDE SEQUENCE [LARGE SCALE GENOMIC DNA]</scope>
    <source>
        <tissue evidence="2">Muscle</tissue>
    </source>
</reference>
<dbReference type="SUPFAM" id="SSF54197">
    <property type="entry name" value="HIT-like"/>
    <property type="match status" value="1"/>
</dbReference>
<dbReference type="OrthoDB" id="5945460at2759"/>
<dbReference type="InterPro" id="IPR036265">
    <property type="entry name" value="HIT-like_sf"/>
</dbReference>
<comment type="caution">
    <text evidence="2">The sequence shown here is derived from an EMBL/GenBank/DDBJ whole genome shotgun (WGS) entry which is preliminary data.</text>
</comment>
<evidence type="ECO:0000313" key="3">
    <source>
        <dbReference type="Proteomes" id="UP000283509"/>
    </source>
</evidence>
<accession>A0A423TT25</accession>
<keyword evidence="1" id="KW-1133">Transmembrane helix</keyword>
<name>A0A423TT25_PENVA</name>
<sequence>MEVYVRALSTHLWIAYDASGVILCLFSQWLERVSRRAGFVTSFSVCGSNRILKMSPRPRLIILAVVMAASILTVVLLHQGQLEAPPLPRLFKEDREAEYDVWPPFSVEPKRDTAWYVQECFGGRQSEDIEVIFGQLLTAWSHSDNAECAELFSKFSYLYEVHDRYASRLGVPGPFAEKIRAWLHNDSKLLEQIHRQHLIHVFHPLTSEHTVYNPVRASRPMPTHKTDPFEWINNLSMVTSVDCDFCKYKENTAVDLLGRDDANDTARVTNTFKVESWHSMVVTKYLHHPLNFTRDLMSHFFEAAVAWVYDVSQMDTNYIYPNIAWDTLHHAGASQIHPHIHMMMAPDHYYGYFELLRSAAQRYYEEKAENYFNAVLEVHAALGLAVHYGKAVAISTVTGKADLEVMFLSERPDEDFYHLIYYTVNAYHDTFTQLCKGFAGALPAMGTSDRASRGRMPTVAKLISRGDCTSLRTDYSSFEIFQTVEPLLSASLLPYSYHFARDKMGVDYIKTPSGILKVVQILMVIIAFSVFRGTPGYFGGLGLDDANVFGGGVLVTALIITHLLAVKLLHENQPKNFLSSPTNSPPPTLTHLLINPHLPKSTYHSPTHLP</sequence>
<keyword evidence="3" id="KW-1185">Reference proteome</keyword>